<evidence type="ECO:0000313" key="2">
    <source>
        <dbReference type="Proteomes" id="UP001185331"/>
    </source>
</evidence>
<dbReference type="AlphaFoldDB" id="A0AAE3XIF1"/>
<evidence type="ECO:0000313" key="1">
    <source>
        <dbReference type="EMBL" id="MDR6221551.1"/>
    </source>
</evidence>
<dbReference type="EMBL" id="JAVDQK010000050">
    <property type="protein sequence ID" value="MDR6221551.1"/>
    <property type="molecule type" value="Genomic_DNA"/>
</dbReference>
<evidence type="ECO:0008006" key="3">
    <source>
        <dbReference type="Google" id="ProtNLM"/>
    </source>
</evidence>
<dbReference type="RefSeq" id="WP_144012364.1">
    <property type="nucleotide sequence ID" value="NZ_JAVDQJ010000048.1"/>
</dbReference>
<gene>
    <name evidence="1" type="ORF">J2Y00_005191</name>
</gene>
<comment type="caution">
    <text evidence="1">The sequence shown here is derived from an EMBL/GenBank/DDBJ whole genome shotgun (WGS) entry which is preliminary data.</text>
</comment>
<dbReference type="Proteomes" id="UP001185331">
    <property type="component" value="Unassembled WGS sequence"/>
</dbReference>
<organism evidence="1 2">
    <name type="scientific">Deinococcus soli</name>
    <name type="common">ex Cha et al. 2016</name>
    <dbReference type="NCBI Taxonomy" id="1309411"/>
    <lineage>
        <taxon>Bacteria</taxon>
        <taxon>Thermotogati</taxon>
        <taxon>Deinococcota</taxon>
        <taxon>Deinococci</taxon>
        <taxon>Deinococcales</taxon>
        <taxon>Deinococcaceae</taxon>
        <taxon>Deinococcus</taxon>
    </lineage>
</organism>
<accession>A0AAE3XIF1</accession>
<protein>
    <recommendedName>
        <fullName evidence="3">DNA-binding protein</fullName>
    </recommendedName>
</protein>
<name>A0AAE3XIF1_9DEIO</name>
<sequence length="162" mass="17944">MTNLELDRQPDYATVNELADRLGLGRRSALNVMNTCAAHLGIPIYTAERNQLQIKRADFDQVVELANLLRSVGLSVHQVEAIRACSNPLLWTLLARPVPSSPTDPYDPITRIEASLTDFLQKQEAVMKQQLDLLHHVVSLLPAAPAPTPTPVPAAVRREPRE</sequence>
<reference evidence="1" key="1">
    <citation type="submission" date="2023-07" db="EMBL/GenBank/DDBJ databases">
        <title>Sorghum-associated microbial communities from plants grown in Nebraska, USA.</title>
        <authorList>
            <person name="Schachtman D."/>
        </authorList>
    </citation>
    <scope>NUCLEOTIDE SEQUENCE</scope>
    <source>
        <strain evidence="1">BE330</strain>
    </source>
</reference>
<proteinExistence type="predicted"/>